<feature type="domain" description="HTH arsR-type" evidence="4">
    <location>
        <begin position="26"/>
        <end position="134"/>
    </location>
</feature>
<proteinExistence type="predicted"/>
<dbReference type="GO" id="GO:0003700">
    <property type="term" value="F:DNA-binding transcription factor activity"/>
    <property type="evidence" value="ECO:0007669"/>
    <property type="project" value="InterPro"/>
</dbReference>
<dbReference type="PANTHER" id="PTHR33154">
    <property type="entry name" value="TRANSCRIPTIONAL REGULATOR, ARSR FAMILY"/>
    <property type="match status" value="1"/>
</dbReference>
<evidence type="ECO:0000259" key="4">
    <source>
        <dbReference type="PROSITE" id="PS50987"/>
    </source>
</evidence>
<evidence type="ECO:0000256" key="1">
    <source>
        <dbReference type="ARBA" id="ARBA00023015"/>
    </source>
</evidence>
<protein>
    <submittedName>
        <fullName evidence="5">Putative transcriptional regulator, ArsR family</fullName>
    </submittedName>
</protein>
<keyword evidence="2" id="KW-0238">DNA-binding</keyword>
<accession>E0I616</accession>
<dbReference type="SUPFAM" id="SSF46785">
    <property type="entry name" value="Winged helix' DNA-binding domain"/>
    <property type="match status" value="1"/>
</dbReference>
<dbReference type="GO" id="GO:0003677">
    <property type="term" value="F:DNA binding"/>
    <property type="evidence" value="ECO:0007669"/>
    <property type="project" value="UniProtKB-KW"/>
</dbReference>
<evidence type="ECO:0000256" key="2">
    <source>
        <dbReference type="ARBA" id="ARBA00023125"/>
    </source>
</evidence>
<dbReference type="Gene3D" id="1.10.10.10">
    <property type="entry name" value="Winged helix-like DNA-binding domain superfamily/Winged helix DNA-binding domain"/>
    <property type="match status" value="1"/>
</dbReference>
<evidence type="ECO:0000256" key="3">
    <source>
        <dbReference type="ARBA" id="ARBA00023163"/>
    </source>
</evidence>
<dbReference type="PROSITE" id="PS50987">
    <property type="entry name" value="HTH_ARSR_2"/>
    <property type="match status" value="1"/>
</dbReference>
<evidence type="ECO:0000313" key="5">
    <source>
        <dbReference type="EMBL" id="EFM12408.1"/>
    </source>
</evidence>
<reference evidence="5 6" key="1">
    <citation type="submission" date="2010-07" db="EMBL/GenBank/DDBJ databases">
        <title>The draft genome of Paenibacillus curdlanolyticus YK9.</title>
        <authorList>
            <consortium name="US DOE Joint Genome Institute (JGI-PGF)"/>
            <person name="Lucas S."/>
            <person name="Copeland A."/>
            <person name="Lapidus A."/>
            <person name="Cheng J.-F."/>
            <person name="Bruce D."/>
            <person name="Goodwin L."/>
            <person name="Pitluck S."/>
            <person name="Land M.L."/>
            <person name="Hauser L."/>
            <person name="Chang Y.-J."/>
            <person name="Jeffries C."/>
            <person name="Anderson I.J."/>
            <person name="Johnson E."/>
            <person name="Loganathan U."/>
            <person name="Mulhopadhyay B."/>
            <person name="Kyrpides N."/>
            <person name="Woyke T.J."/>
        </authorList>
    </citation>
    <scope>NUCLEOTIDE SEQUENCE [LARGE SCALE GENOMIC DNA]</scope>
    <source>
        <strain evidence="5 6">YK9</strain>
    </source>
</reference>
<dbReference type="CDD" id="cd00090">
    <property type="entry name" value="HTH_ARSR"/>
    <property type="match status" value="1"/>
</dbReference>
<dbReference type="InterPro" id="IPR011991">
    <property type="entry name" value="ArsR-like_HTH"/>
</dbReference>
<dbReference type="EMBL" id="AEDD01000002">
    <property type="protein sequence ID" value="EFM12408.1"/>
    <property type="molecule type" value="Genomic_DNA"/>
</dbReference>
<sequence>MALMKAAEWRPSFLFSEIIHLHFYKYRYNNVMDILSIIKALSNESRYSILQYLKQPEKHFPLQIHLQDEDDFAGGVCVGAIAEKAGLAQSVVSGYLAKLQQAGLLECRRIGQWTYYRRNEAGIQSFIEHFKDEL</sequence>
<evidence type="ECO:0000313" key="6">
    <source>
        <dbReference type="Proteomes" id="UP000005387"/>
    </source>
</evidence>
<organism evidence="5 6">
    <name type="scientific">Paenibacillus curdlanolyticus YK9</name>
    <dbReference type="NCBI Taxonomy" id="717606"/>
    <lineage>
        <taxon>Bacteria</taxon>
        <taxon>Bacillati</taxon>
        <taxon>Bacillota</taxon>
        <taxon>Bacilli</taxon>
        <taxon>Bacillales</taxon>
        <taxon>Paenibacillaceae</taxon>
        <taxon>Paenibacillus</taxon>
    </lineage>
</organism>
<dbReference type="SMART" id="SM00418">
    <property type="entry name" value="HTH_ARSR"/>
    <property type="match status" value="1"/>
</dbReference>
<dbReference type="AlphaFoldDB" id="E0I616"/>
<keyword evidence="1" id="KW-0805">Transcription regulation</keyword>
<dbReference type="InterPro" id="IPR036390">
    <property type="entry name" value="WH_DNA-bd_sf"/>
</dbReference>
<dbReference type="Proteomes" id="UP000005387">
    <property type="component" value="Unassembled WGS sequence"/>
</dbReference>
<dbReference type="PANTHER" id="PTHR33154:SF33">
    <property type="entry name" value="TRANSCRIPTIONAL REPRESSOR SDPR"/>
    <property type="match status" value="1"/>
</dbReference>
<gene>
    <name evidence="5" type="ORF">PaecuDRAFT_1088</name>
</gene>
<keyword evidence="6" id="KW-1185">Reference proteome</keyword>
<dbReference type="InterPro" id="IPR036388">
    <property type="entry name" value="WH-like_DNA-bd_sf"/>
</dbReference>
<dbReference type="eggNOG" id="COG0640">
    <property type="taxonomic scope" value="Bacteria"/>
</dbReference>
<dbReference type="STRING" id="717606.PaecuDRAFT_1088"/>
<dbReference type="InterPro" id="IPR051081">
    <property type="entry name" value="HTH_MetalResp_TranReg"/>
</dbReference>
<name>E0I616_9BACL</name>
<keyword evidence="3" id="KW-0804">Transcription</keyword>
<dbReference type="InterPro" id="IPR001845">
    <property type="entry name" value="HTH_ArsR_DNA-bd_dom"/>
</dbReference>
<dbReference type="Pfam" id="PF01022">
    <property type="entry name" value="HTH_5"/>
    <property type="match status" value="1"/>
</dbReference>